<sequence>MITESAPFKPTATSGVDGSRTTNPIQNNPTASSGAVPSSSSNANGALLSNLWTQLDHIQPTIPDRLSVAILEGAGVQMENSDPRLARLVSLAGQKFLTDILSDAMLHWRLANGQPTGLLNHPGSSASSVAGQVSTTSSAASQNQPVPQSPSSNARPGANKFPADRRATLTLEDLIASLNDRGIHIARPPYYR</sequence>
<dbReference type="GO" id="GO:0000124">
    <property type="term" value="C:SAGA complex"/>
    <property type="evidence" value="ECO:0007669"/>
    <property type="project" value="TreeGrafter"/>
</dbReference>
<dbReference type="Proteomes" id="UP000050795">
    <property type="component" value="Unassembled WGS sequence"/>
</dbReference>
<protein>
    <recommendedName>
        <fullName evidence="9">Transcription initiation factor TFIID subunit 10</fullName>
    </recommendedName>
</protein>
<evidence type="ECO:0000256" key="4">
    <source>
        <dbReference type="ARBA" id="ARBA00023242"/>
    </source>
</evidence>
<comment type="subcellular location">
    <subcellularLocation>
        <location evidence="1">Nucleus</location>
    </subcellularLocation>
</comment>
<name>A0AA85JGS8_TRIRE</name>
<reference evidence="7" key="1">
    <citation type="submission" date="2022-06" db="EMBL/GenBank/DDBJ databases">
        <authorList>
            <person name="Berger JAMES D."/>
            <person name="Berger JAMES D."/>
        </authorList>
    </citation>
    <scope>NUCLEOTIDE SEQUENCE [LARGE SCALE GENOMIC DNA]</scope>
</reference>
<dbReference type="InterPro" id="IPR003923">
    <property type="entry name" value="TAF10"/>
</dbReference>
<dbReference type="AlphaFoldDB" id="A0AA85JGS8"/>
<accession>A0AA85JGS8</accession>
<keyword evidence="7" id="KW-1185">Reference proteome</keyword>
<evidence type="ECO:0000313" key="7">
    <source>
        <dbReference type="Proteomes" id="UP000050795"/>
    </source>
</evidence>
<dbReference type="PANTHER" id="PTHR21242">
    <property type="entry name" value="TRANSCRIPTION INITIATION FACTOR TFIID SUBUNIT 10"/>
    <property type="match status" value="1"/>
</dbReference>
<dbReference type="CDD" id="cd07982">
    <property type="entry name" value="HFD_TAF10"/>
    <property type="match status" value="1"/>
</dbReference>
<evidence type="ECO:0000313" key="8">
    <source>
        <dbReference type="WBParaSite" id="TREG1_19390.1"/>
    </source>
</evidence>
<organism evidence="7 8">
    <name type="scientific">Trichobilharzia regenti</name>
    <name type="common">Nasal bird schistosome</name>
    <dbReference type="NCBI Taxonomy" id="157069"/>
    <lineage>
        <taxon>Eukaryota</taxon>
        <taxon>Metazoa</taxon>
        <taxon>Spiralia</taxon>
        <taxon>Lophotrochozoa</taxon>
        <taxon>Platyhelminthes</taxon>
        <taxon>Trematoda</taxon>
        <taxon>Digenea</taxon>
        <taxon>Strigeidida</taxon>
        <taxon>Schistosomatoidea</taxon>
        <taxon>Schistosomatidae</taxon>
        <taxon>Trichobilharzia</taxon>
    </lineage>
</organism>
<dbReference type="GO" id="GO:0005669">
    <property type="term" value="C:transcription factor TFIID complex"/>
    <property type="evidence" value="ECO:0007669"/>
    <property type="project" value="TreeGrafter"/>
</dbReference>
<evidence type="ECO:0000256" key="2">
    <source>
        <dbReference type="ARBA" id="ARBA00023015"/>
    </source>
</evidence>
<dbReference type="GO" id="GO:0006367">
    <property type="term" value="P:transcription initiation at RNA polymerase II promoter"/>
    <property type="evidence" value="ECO:0007669"/>
    <property type="project" value="TreeGrafter"/>
</dbReference>
<dbReference type="GO" id="GO:1990841">
    <property type="term" value="F:promoter-specific chromatin binding"/>
    <property type="evidence" value="ECO:0007669"/>
    <property type="project" value="TreeGrafter"/>
</dbReference>
<dbReference type="GO" id="GO:0016251">
    <property type="term" value="F:RNA polymerase II general transcription initiation factor activity"/>
    <property type="evidence" value="ECO:0007669"/>
    <property type="project" value="TreeGrafter"/>
</dbReference>
<evidence type="ECO:0000256" key="1">
    <source>
        <dbReference type="ARBA" id="ARBA00004123"/>
    </source>
</evidence>
<dbReference type="Pfam" id="PF03540">
    <property type="entry name" value="TAF10"/>
    <property type="match status" value="1"/>
</dbReference>
<evidence type="ECO:0008006" key="9">
    <source>
        <dbReference type="Google" id="ProtNLM"/>
    </source>
</evidence>
<feature type="compositionally biased region" description="Low complexity" evidence="6">
    <location>
        <begin position="123"/>
        <end position="154"/>
    </location>
</feature>
<keyword evidence="2" id="KW-0805">Transcription regulation</keyword>
<evidence type="ECO:0000256" key="3">
    <source>
        <dbReference type="ARBA" id="ARBA00023163"/>
    </source>
</evidence>
<feature type="region of interest" description="Disordered" evidence="6">
    <location>
        <begin position="119"/>
        <end position="161"/>
    </location>
</feature>
<evidence type="ECO:0000256" key="5">
    <source>
        <dbReference type="ARBA" id="ARBA00025730"/>
    </source>
</evidence>
<keyword evidence="3" id="KW-0804">Transcription</keyword>
<evidence type="ECO:0000256" key="6">
    <source>
        <dbReference type="SAM" id="MobiDB-lite"/>
    </source>
</evidence>
<dbReference type="WBParaSite" id="TREG1_19390.1">
    <property type="protein sequence ID" value="TREG1_19390.1"/>
    <property type="gene ID" value="TREG1_19390"/>
</dbReference>
<feature type="region of interest" description="Disordered" evidence="6">
    <location>
        <begin position="1"/>
        <end position="40"/>
    </location>
</feature>
<feature type="compositionally biased region" description="Low complexity" evidence="6">
    <location>
        <begin position="31"/>
        <end position="40"/>
    </location>
</feature>
<keyword evidence="4" id="KW-0539">Nucleus</keyword>
<dbReference type="PANTHER" id="PTHR21242:SF0">
    <property type="entry name" value="TRANSCRIPTION INITIATION FACTOR TFIID SUBUNIT 10"/>
    <property type="match status" value="1"/>
</dbReference>
<feature type="compositionally biased region" description="Polar residues" evidence="6">
    <location>
        <begin position="11"/>
        <end position="30"/>
    </location>
</feature>
<comment type="similarity">
    <text evidence="5">Belongs to the TAF10 family.</text>
</comment>
<reference evidence="8" key="2">
    <citation type="submission" date="2023-11" db="UniProtKB">
        <authorList>
            <consortium name="WormBaseParasite"/>
        </authorList>
    </citation>
    <scope>IDENTIFICATION</scope>
</reference>
<proteinExistence type="inferred from homology"/>